<dbReference type="EMBL" id="JRPF02000008">
    <property type="protein sequence ID" value="TLD78196.1"/>
    <property type="molecule type" value="Genomic_DNA"/>
</dbReference>
<name>A0A0S4PZL8_9HELI</name>
<dbReference type="AlphaFoldDB" id="A0A0S4PZL8"/>
<dbReference type="PATRIC" id="fig|76936.10.peg.1744"/>
<accession>A0A0S4PZL8</accession>
<proteinExistence type="predicted"/>
<dbReference type="KEGG" id="hty:BN2458_PEG1787"/>
<evidence type="ECO:0000313" key="3">
    <source>
        <dbReference type="Proteomes" id="UP000029925"/>
    </source>
</evidence>
<evidence type="ECO:0000313" key="1">
    <source>
        <dbReference type="EMBL" id="CUU40670.1"/>
    </source>
</evidence>
<evidence type="ECO:0000313" key="2">
    <source>
        <dbReference type="EMBL" id="TLD78196.1"/>
    </source>
</evidence>
<reference evidence="1" key="3">
    <citation type="submission" date="2015-11" db="EMBL/GenBank/DDBJ databases">
        <authorList>
            <person name="Zhang Y."/>
            <person name="Guo Z."/>
        </authorList>
    </citation>
    <scope>NUCLEOTIDE SEQUENCE</scope>
    <source>
        <strain evidence="1">1</strain>
    </source>
</reference>
<protein>
    <submittedName>
        <fullName evidence="1">Uncharacterized protein</fullName>
    </submittedName>
</protein>
<gene>
    <name evidence="1" type="ORF">BN2458_PEG1787</name>
    <name evidence="2" type="ORF">LS75_007005</name>
</gene>
<keyword evidence="3" id="KW-1185">Reference proteome</keyword>
<dbReference type="GeneID" id="78152270"/>
<reference evidence="2 3" key="1">
    <citation type="journal article" date="2014" name="Genome Announc.">
        <title>Draft genome sequences of eight enterohepatic helicobacter species isolated from both laboratory and wild rodents.</title>
        <authorList>
            <person name="Sheh A."/>
            <person name="Shen Z."/>
            <person name="Fox J.G."/>
        </authorList>
    </citation>
    <scope>NUCLEOTIDE SEQUENCE [LARGE SCALE GENOMIC DNA]</scope>
    <source>
        <strain evidence="2 3">MIT 98-6810</strain>
    </source>
</reference>
<dbReference type="Proteomes" id="UP000029925">
    <property type="component" value="Unassembled WGS sequence"/>
</dbReference>
<evidence type="ECO:0000313" key="4">
    <source>
        <dbReference type="Proteomes" id="UP000064525"/>
    </source>
</evidence>
<sequence>MPCCVVFFIVITPTKAQISKYLPYLYVIVWQRDAVFIKTLESSATIAPYANIQVAWTIINSTKA</sequence>
<dbReference type="EMBL" id="LN907858">
    <property type="protein sequence ID" value="CUU40670.1"/>
    <property type="molecule type" value="Genomic_DNA"/>
</dbReference>
<dbReference type="Proteomes" id="UP000064525">
    <property type="component" value="Chromosome I"/>
</dbReference>
<organism evidence="1 4">
    <name type="scientific">Helicobacter typhlonius</name>
    <dbReference type="NCBI Taxonomy" id="76936"/>
    <lineage>
        <taxon>Bacteria</taxon>
        <taxon>Pseudomonadati</taxon>
        <taxon>Campylobacterota</taxon>
        <taxon>Epsilonproteobacteria</taxon>
        <taxon>Campylobacterales</taxon>
        <taxon>Helicobacteraceae</taxon>
        <taxon>Helicobacter</taxon>
    </lineage>
</organism>
<dbReference type="RefSeq" id="WP_138109668.1">
    <property type="nucleotide sequence ID" value="NZ_CAJTQN010000001.1"/>
</dbReference>
<reference evidence="4" key="2">
    <citation type="submission" date="2015-11" db="EMBL/GenBank/DDBJ databases">
        <authorList>
            <person name="Anvar S.Y."/>
        </authorList>
    </citation>
    <scope>NUCLEOTIDE SEQUENCE [LARGE SCALE GENOMIC DNA]</scope>
</reference>